<keyword evidence="1" id="KW-0472">Membrane</keyword>
<dbReference type="AlphaFoldDB" id="A0A0R2D9C9"/>
<protein>
    <recommendedName>
        <fullName evidence="4">Glycosyltransferase</fullName>
    </recommendedName>
</protein>
<reference evidence="2 3" key="1">
    <citation type="journal article" date="2015" name="Genome Announc.">
        <title>Expanding the biotechnology potential of lactobacilli through comparative genomics of 213 strains and associated genera.</title>
        <authorList>
            <person name="Sun Z."/>
            <person name="Harris H.M."/>
            <person name="McCann A."/>
            <person name="Guo C."/>
            <person name="Argimon S."/>
            <person name="Zhang W."/>
            <person name="Yang X."/>
            <person name="Jeffery I.B."/>
            <person name="Cooney J.C."/>
            <person name="Kagawa T.F."/>
            <person name="Liu W."/>
            <person name="Song Y."/>
            <person name="Salvetti E."/>
            <person name="Wrobel A."/>
            <person name="Rasinkangas P."/>
            <person name="Parkhill J."/>
            <person name="Rea M.C."/>
            <person name="O'Sullivan O."/>
            <person name="Ritari J."/>
            <person name="Douillard F.P."/>
            <person name="Paul Ross R."/>
            <person name="Yang R."/>
            <person name="Briner A.E."/>
            <person name="Felis G.E."/>
            <person name="de Vos W.M."/>
            <person name="Barrangou R."/>
            <person name="Klaenhammer T.R."/>
            <person name="Caufield P.W."/>
            <person name="Cui Y."/>
            <person name="Zhang H."/>
            <person name="O'Toole P.W."/>
        </authorList>
    </citation>
    <scope>NUCLEOTIDE SEQUENCE [LARGE SCALE GENOMIC DNA]</scope>
    <source>
        <strain evidence="2 3">DSM 20253</strain>
    </source>
</reference>
<evidence type="ECO:0000256" key="1">
    <source>
        <dbReference type="SAM" id="Phobius"/>
    </source>
</evidence>
<keyword evidence="1" id="KW-1133">Transmembrane helix</keyword>
<sequence>MSDDDMVYVDGYLNKIKEAYCRFPKADVILFNVRIHDKTGVHNKVTKTGKVHFWNALRYGTATLTFRTSIIKKKNITFSLLFGGGAKYASGEDSLFIWDCLKRGLHIITVKETIADVYNNDSTWFKGYNERYFKDKGALFYALSPLFYRLFILQFLVRKRNLYTAHYNKNTVAQLLLSGALEFKNKRDNKKK</sequence>
<gene>
    <name evidence="2" type="ORF">FC24_GL000009</name>
</gene>
<evidence type="ECO:0000313" key="2">
    <source>
        <dbReference type="EMBL" id="KRN00182.1"/>
    </source>
</evidence>
<organism evidence="2 3">
    <name type="scientific">Loigolactobacillus rennini DSM 20253</name>
    <dbReference type="NCBI Taxonomy" id="1423796"/>
    <lineage>
        <taxon>Bacteria</taxon>
        <taxon>Bacillati</taxon>
        <taxon>Bacillota</taxon>
        <taxon>Bacilli</taxon>
        <taxon>Lactobacillales</taxon>
        <taxon>Lactobacillaceae</taxon>
        <taxon>Loigolactobacillus</taxon>
    </lineage>
</organism>
<dbReference type="SUPFAM" id="SSF53448">
    <property type="entry name" value="Nucleotide-diphospho-sugar transferases"/>
    <property type="match status" value="1"/>
</dbReference>
<keyword evidence="1" id="KW-0812">Transmembrane</keyword>
<evidence type="ECO:0008006" key="4">
    <source>
        <dbReference type="Google" id="ProtNLM"/>
    </source>
</evidence>
<dbReference type="EMBL" id="AYYI01000001">
    <property type="protein sequence ID" value="KRN00182.1"/>
    <property type="molecule type" value="Genomic_DNA"/>
</dbReference>
<accession>A0A0R2D9C9</accession>
<dbReference type="Gene3D" id="3.90.550.10">
    <property type="entry name" value="Spore Coat Polysaccharide Biosynthesis Protein SpsA, Chain A"/>
    <property type="match status" value="1"/>
</dbReference>
<dbReference type="Proteomes" id="UP000051638">
    <property type="component" value="Unassembled WGS sequence"/>
</dbReference>
<feature type="transmembrane region" description="Helical" evidence="1">
    <location>
        <begin position="138"/>
        <end position="157"/>
    </location>
</feature>
<proteinExistence type="predicted"/>
<name>A0A0R2D9C9_9LACO</name>
<dbReference type="PATRIC" id="fig|1423796.3.peg.9"/>
<evidence type="ECO:0000313" key="3">
    <source>
        <dbReference type="Proteomes" id="UP000051638"/>
    </source>
</evidence>
<dbReference type="STRING" id="1423796.FC24_GL000009"/>
<dbReference type="InterPro" id="IPR029044">
    <property type="entry name" value="Nucleotide-diphossugar_trans"/>
</dbReference>
<comment type="caution">
    <text evidence="2">The sequence shown here is derived from an EMBL/GenBank/DDBJ whole genome shotgun (WGS) entry which is preliminary data.</text>
</comment>
<keyword evidence="3" id="KW-1185">Reference proteome</keyword>